<reference evidence="4 5" key="1">
    <citation type="submission" date="2016-10" db="EMBL/GenBank/DDBJ databases">
        <authorList>
            <person name="de Groot N.N."/>
        </authorList>
    </citation>
    <scope>NUCLEOTIDE SEQUENCE [LARGE SCALE GENOMIC DNA]</scope>
    <source>
        <strain evidence="4 5">DSM 19548</strain>
    </source>
</reference>
<gene>
    <name evidence="4" type="ORF">SAMN04488094_101557</name>
</gene>
<evidence type="ECO:0000313" key="4">
    <source>
        <dbReference type="EMBL" id="SFB80314.1"/>
    </source>
</evidence>
<sequence>MSDGLRMRSLLGLCRVALCVIGLSLPVSAGLSEPWEETVTAAEVQRPRPRPPDLGRGDLRCTPDGRHCIAAKTYTADVCRTIEAAADEAGLDRDFFARLIWRESLFDASAVSPAGAQGIAQFMPGTAALRRLDDPFNPAKALRASAYYLAELRDLYGNLGLAAAAYNAGEERVADFVSRGRILPLETRRYVPAITGYSALDWRDAAPETVDLALEDGEPFQAACVELADTRRFREFRTTVPVKPWAVILAAHRTQAIAANRYDRLKQRRPVLESYDVVYHRMRLPTQAGLQVTAQIGADSRSEAQGLCGRLRGRGVPCVVLRN</sequence>
<feature type="domain" description="Transglycosylase SLT" evidence="3">
    <location>
        <begin position="81"/>
        <end position="175"/>
    </location>
</feature>
<dbReference type="InterPro" id="IPR023346">
    <property type="entry name" value="Lysozyme-like_dom_sf"/>
</dbReference>
<dbReference type="EMBL" id="FOLG01000001">
    <property type="protein sequence ID" value="SFB80314.1"/>
    <property type="molecule type" value="Genomic_DNA"/>
</dbReference>
<comment type="similarity">
    <text evidence="1">Belongs to the transglycosylase Slt family.</text>
</comment>
<dbReference type="Gene3D" id="1.10.530.10">
    <property type="match status" value="1"/>
</dbReference>
<dbReference type="PANTHER" id="PTHR37423:SF2">
    <property type="entry name" value="MEMBRANE-BOUND LYTIC MUREIN TRANSGLYCOSYLASE C"/>
    <property type="match status" value="1"/>
</dbReference>
<dbReference type="InterPro" id="IPR008258">
    <property type="entry name" value="Transglycosylase_SLT_dom_1"/>
</dbReference>
<dbReference type="CDD" id="cd00254">
    <property type="entry name" value="LT-like"/>
    <property type="match status" value="1"/>
</dbReference>
<dbReference type="PANTHER" id="PTHR37423">
    <property type="entry name" value="SOLUBLE LYTIC MUREIN TRANSGLYCOSYLASE-RELATED"/>
    <property type="match status" value="1"/>
</dbReference>
<dbReference type="AlphaFoldDB" id="A0A1I1DZR1"/>
<dbReference type="Proteomes" id="UP000198728">
    <property type="component" value="Unassembled WGS sequence"/>
</dbReference>
<keyword evidence="5" id="KW-1185">Reference proteome</keyword>
<dbReference type="Pfam" id="PF01464">
    <property type="entry name" value="SLT"/>
    <property type="match status" value="1"/>
</dbReference>
<comment type="similarity">
    <text evidence="2">Belongs to the virb1 family.</text>
</comment>
<dbReference type="SUPFAM" id="SSF53955">
    <property type="entry name" value="Lysozyme-like"/>
    <property type="match status" value="1"/>
</dbReference>
<evidence type="ECO:0000259" key="3">
    <source>
        <dbReference type="Pfam" id="PF01464"/>
    </source>
</evidence>
<protein>
    <submittedName>
        <fullName evidence="4">Sporulation related domain-containing protein</fullName>
    </submittedName>
</protein>
<dbReference type="OrthoDB" id="9815002at2"/>
<evidence type="ECO:0000313" key="5">
    <source>
        <dbReference type="Proteomes" id="UP000198728"/>
    </source>
</evidence>
<name>A0A1I1DZR1_9RHOB</name>
<evidence type="ECO:0000256" key="2">
    <source>
        <dbReference type="ARBA" id="ARBA00009387"/>
    </source>
</evidence>
<proteinExistence type="inferred from homology"/>
<dbReference type="STRING" id="441112.SAMN04488094_101557"/>
<accession>A0A1I1DZR1</accession>
<organism evidence="4 5">
    <name type="scientific">Tropicimonas isoalkanivorans</name>
    <dbReference type="NCBI Taxonomy" id="441112"/>
    <lineage>
        <taxon>Bacteria</taxon>
        <taxon>Pseudomonadati</taxon>
        <taxon>Pseudomonadota</taxon>
        <taxon>Alphaproteobacteria</taxon>
        <taxon>Rhodobacterales</taxon>
        <taxon>Roseobacteraceae</taxon>
        <taxon>Tropicimonas</taxon>
    </lineage>
</organism>
<evidence type="ECO:0000256" key="1">
    <source>
        <dbReference type="ARBA" id="ARBA00007734"/>
    </source>
</evidence>